<dbReference type="OrthoDB" id="9772630at2"/>
<keyword evidence="4" id="KW-0812">Transmembrane</keyword>
<sequence>MKKRIKPQPLRPEPPDVSPPSSLSLHLQENVKELQETLADVHNVVFRSFLIAKRKEAALIYLEGLTDVRALHDSVLKPLMTPSDPSLPDLVKESLPVASVREIRSLEECARSILDGNPILLQDQVEFALRMGLEHVEQRGIEEPKSEPAVRGSQEGFTESLPTNLSIMRRIIRSPHLKSQMIELGSYTNTQVVLLSITGVADPQLVQEVHDRVSRIETDGILEGGYLEEFIEDTPYSPFPQVQNTQRPDVVAAALLEGRVALVVEGTPDVLILPTTLNALLQASDDYYQRFLFVSSIRLLRYFVLIISLVLPGVFVAMLNFHQEMIPTRLLISIASAHEVVPFPSIVETFMMQIAYEILREAGLRLPRQAGSAVTIVGALVIGEAAVSAGFVSAPVVIVIALTGIASFTTPHYALEQTIRLIRLGLLLLGGMIGMLGIMFGLLGICIHLCALRSFGVPYLFPITPLRTSELKDTFVRVPHWKMDKRPHFTGAYNKYRQKPDQKPNPSKD</sequence>
<dbReference type="STRING" id="1157490.EL26_02125"/>
<dbReference type="Pfam" id="PF03323">
    <property type="entry name" value="GerA"/>
    <property type="match status" value="1"/>
</dbReference>
<dbReference type="PIRSF" id="PIRSF005690">
    <property type="entry name" value="GerBA"/>
    <property type="match status" value="1"/>
</dbReference>
<evidence type="ECO:0000313" key="6">
    <source>
        <dbReference type="Proteomes" id="UP000027931"/>
    </source>
</evidence>
<dbReference type="PANTHER" id="PTHR22550">
    <property type="entry name" value="SPORE GERMINATION PROTEIN"/>
    <property type="match status" value="1"/>
</dbReference>
<organism evidence="5 6">
    <name type="scientific">Tumebacillus flagellatus</name>
    <dbReference type="NCBI Taxonomy" id="1157490"/>
    <lineage>
        <taxon>Bacteria</taxon>
        <taxon>Bacillati</taxon>
        <taxon>Bacillota</taxon>
        <taxon>Bacilli</taxon>
        <taxon>Bacillales</taxon>
        <taxon>Alicyclobacillaceae</taxon>
        <taxon>Tumebacillus</taxon>
    </lineage>
</organism>
<feature type="transmembrane region" description="Helical" evidence="4">
    <location>
        <begin position="299"/>
        <end position="321"/>
    </location>
</feature>
<dbReference type="RefSeq" id="WP_081856903.1">
    <property type="nucleotide sequence ID" value="NZ_JMIR01000002.1"/>
</dbReference>
<dbReference type="InterPro" id="IPR050768">
    <property type="entry name" value="UPF0353/GerABKA_families"/>
</dbReference>
<dbReference type="PANTHER" id="PTHR22550:SF5">
    <property type="entry name" value="LEUCINE ZIPPER PROTEIN 4"/>
    <property type="match status" value="1"/>
</dbReference>
<dbReference type="EMBL" id="JMIR01000002">
    <property type="protein sequence ID" value="KEO84830.1"/>
    <property type="molecule type" value="Genomic_DNA"/>
</dbReference>
<comment type="similarity">
    <text evidence="1">Belongs to the GerABKA family.</text>
</comment>
<dbReference type="GO" id="GO:0009847">
    <property type="term" value="P:spore germination"/>
    <property type="evidence" value="ECO:0007669"/>
    <property type="project" value="InterPro"/>
</dbReference>
<dbReference type="eggNOG" id="COG0697">
    <property type="taxonomic scope" value="Bacteria"/>
</dbReference>
<evidence type="ECO:0000313" key="5">
    <source>
        <dbReference type="EMBL" id="KEO84830.1"/>
    </source>
</evidence>
<dbReference type="Proteomes" id="UP000027931">
    <property type="component" value="Unassembled WGS sequence"/>
</dbReference>
<reference evidence="5 6" key="1">
    <citation type="journal article" date="2013" name="Int. J. Syst. Evol. Microbiol.">
        <title>Tumebacillus flagellatus sp. nov., an alpha-amylase/pullulanase-producing bacterium isolated from cassava wastewater.</title>
        <authorList>
            <person name="Wang Q."/>
            <person name="Xie N."/>
            <person name="Qin Y."/>
            <person name="Shen N."/>
            <person name="Zhu J."/>
            <person name="Mi H."/>
            <person name="Huang R."/>
        </authorList>
    </citation>
    <scope>NUCLEOTIDE SEQUENCE [LARGE SCALE GENOMIC DNA]</scope>
    <source>
        <strain evidence="5 6">GST4</strain>
    </source>
</reference>
<gene>
    <name evidence="5" type="ORF">EL26_02125</name>
</gene>
<evidence type="ECO:0000256" key="4">
    <source>
        <dbReference type="SAM" id="Phobius"/>
    </source>
</evidence>
<dbReference type="AlphaFoldDB" id="A0A074LW64"/>
<evidence type="ECO:0000256" key="1">
    <source>
        <dbReference type="ARBA" id="ARBA00005278"/>
    </source>
</evidence>
<feature type="region of interest" description="Disordered" evidence="3">
    <location>
        <begin position="1"/>
        <end position="23"/>
    </location>
</feature>
<feature type="transmembrane region" description="Helical" evidence="4">
    <location>
        <begin position="396"/>
        <end position="414"/>
    </location>
</feature>
<dbReference type="GO" id="GO:0016020">
    <property type="term" value="C:membrane"/>
    <property type="evidence" value="ECO:0007669"/>
    <property type="project" value="InterPro"/>
</dbReference>
<name>A0A074LW64_9BACL</name>
<comment type="caution">
    <text evidence="5">The sequence shown here is derived from an EMBL/GenBank/DDBJ whole genome shotgun (WGS) entry which is preliminary data.</text>
</comment>
<dbReference type="InterPro" id="IPR004995">
    <property type="entry name" value="Spore_Ger"/>
</dbReference>
<accession>A0A074LW64</accession>
<keyword evidence="2 4" id="KW-0472">Membrane</keyword>
<evidence type="ECO:0000256" key="2">
    <source>
        <dbReference type="ARBA" id="ARBA00023136"/>
    </source>
</evidence>
<keyword evidence="6" id="KW-1185">Reference proteome</keyword>
<feature type="compositionally biased region" description="Pro residues" evidence="3">
    <location>
        <begin position="9"/>
        <end position="18"/>
    </location>
</feature>
<evidence type="ECO:0000256" key="3">
    <source>
        <dbReference type="SAM" id="MobiDB-lite"/>
    </source>
</evidence>
<keyword evidence="4" id="KW-1133">Transmembrane helix</keyword>
<proteinExistence type="inferred from homology"/>
<protein>
    <submittedName>
        <fullName evidence="5">Membrane protein</fullName>
    </submittedName>
</protein>
<feature type="transmembrane region" description="Helical" evidence="4">
    <location>
        <begin position="426"/>
        <end position="445"/>
    </location>
</feature>